<dbReference type="InterPro" id="IPR003594">
    <property type="entry name" value="HATPase_dom"/>
</dbReference>
<accession>A0ABU3V701</accession>
<reference evidence="3 4" key="1">
    <citation type="submission" date="2023-02" db="EMBL/GenBank/DDBJ databases">
        <authorList>
            <person name="Maleckis M."/>
        </authorList>
    </citation>
    <scope>NUCLEOTIDE SEQUENCE [LARGE SCALE GENOMIC DNA]</scope>
    <source>
        <strain evidence="3 4">P8-A2</strain>
    </source>
</reference>
<organism evidence="3 4">
    <name type="scientific">Streptomyces mirabilis</name>
    <dbReference type="NCBI Taxonomy" id="68239"/>
    <lineage>
        <taxon>Bacteria</taxon>
        <taxon>Bacillati</taxon>
        <taxon>Actinomycetota</taxon>
        <taxon>Actinomycetes</taxon>
        <taxon>Kitasatosporales</taxon>
        <taxon>Streptomycetaceae</taxon>
        <taxon>Streptomyces</taxon>
    </lineage>
</organism>
<keyword evidence="4" id="KW-1185">Reference proteome</keyword>
<keyword evidence="1" id="KW-0418">Kinase</keyword>
<keyword evidence="1" id="KW-0808">Transferase</keyword>
<dbReference type="CDD" id="cd16936">
    <property type="entry name" value="HATPase_RsbW-like"/>
    <property type="match status" value="1"/>
</dbReference>
<comment type="caution">
    <text evidence="3">The sequence shown here is derived from an EMBL/GenBank/DDBJ whole genome shotgun (WGS) entry which is preliminary data.</text>
</comment>
<sequence>MMTTAVRPPLAAPSREEDAMSTCFAIARRNGSENLPLEDARRVGAMRRLAVARLKYCGLQRMSDDVAVIVSELLTNAILHSGGTQITFGMTVRGGFVRISVHDGMPGNPEICPANGDAETGRGLYLVASLVDAHHGTWGIGEAGATIWCSLPL</sequence>
<dbReference type="Gene3D" id="3.30.565.10">
    <property type="entry name" value="Histidine kinase-like ATPase, C-terminal domain"/>
    <property type="match status" value="1"/>
</dbReference>
<feature type="domain" description="Histidine kinase/HSP90-like ATPase" evidence="2">
    <location>
        <begin position="40"/>
        <end position="135"/>
    </location>
</feature>
<evidence type="ECO:0000256" key="1">
    <source>
        <dbReference type="ARBA" id="ARBA00022527"/>
    </source>
</evidence>
<dbReference type="InterPro" id="IPR050267">
    <property type="entry name" value="Anti-sigma-factor_SerPK"/>
</dbReference>
<dbReference type="SUPFAM" id="SSF55874">
    <property type="entry name" value="ATPase domain of HSP90 chaperone/DNA topoisomerase II/histidine kinase"/>
    <property type="match status" value="1"/>
</dbReference>
<protein>
    <submittedName>
        <fullName evidence="3">ATP-binding protein</fullName>
    </submittedName>
</protein>
<gene>
    <name evidence="3" type="ORF">PU648_58215</name>
</gene>
<evidence type="ECO:0000259" key="2">
    <source>
        <dbReference type="Pfam" id="PF13581"/>
    </source>
</evidence>
<keyword evidence="3" id="KW-0547">Nucleotide-binding</keyword>
<dbReference type="PANTHER" id="PTHR35526:SF3">
    <property type="entry name" value="ANTI-SIGMA-F FACTOR RSBW"/>
    <property type="match status" value="1"/>
</dbReference>
<keyword evidence="3" id="KW-0067">ATP-binding</keyword>
<proteinExistence type="predicted"/>
<dbReference type="PANTHER" id="PTHR35526">
    <property type="entry name" value="ANTI-SIGMA-F FACTOR RSBW-RELATED"/>
    <property type="match status" value="1"/>
</dbReference>
<name>A0ABU3V701_9ACTN</name>
<dbReference type="Proteomes" id="UP001257627">
    <property type="component" value="Unassembled WGS sequence"/>
</dbReference>
<keyword evidence="1" id="KW-0723">Serine/threonine-protein kinase</keyword>
<dbReference type="RefSeq" id="WP_266650070.1">
    <property type="nucleotide sequence ID" value="NZ_JAPEQO010000006.1"/>
</dbReference>
<dbReference type="InterPro" id="IPR036890">
    <property type="entry name" value="HATPase_C_sf"/>
</dbReference>
<evidence type="ECO:0000313" key="3">
    <source>
        <dbReference type="EMBL" id="MDU9001780.1"/>
    </source>
</evidence>
<dbReference type="Pfam" id="PF13581">
    <property type="entry name" value="HATPase_c_2"/>
    <property type="match status" value="1"/>
</dbReference>
<dbReference type="EMBL" id="JARAKF010000006">
    <property type="protein sequence ID" value="MDU9001780.1"/>
    <property type="molecule type" value="Genomic_DNA"/>
</dbReference>
<evidence type="ECO:0000313" key="4">
    <source>
        <dbReference type="Proteomes" id="UP001257627"/>
    </source>
</evidence>
<dbReference type="GO" id="GO:0005524">
    <property type="term" value="F:ATP binding"/>
    <property type="evidence" value="ECO:0007669"/>
    <property type="project" value="UniProtKB-KW"/>
</dbReference>